<keyword evidence="2" id="KW-1185">Reference proteome</keyword>
<sequence length="63" mass="7271">MNPLSELKEDAILLEEKFQTQILPCPELKICTQILMSLSLAFFAKIAQEINTKNYLTIKPKFK</sequence>
<dbReference type="Proteomes" id="UP000288102">
    <property type="component" value="Unassembled WGS sequence"/>
</dbReference>
<gene>
    <name evidence="1" type="ORF">D0817_03955</name>
</gene>
<dbReference type="AlphaFoldDB" id="A0A434ABW7"/>
<organism evidence="1 2">
    <name type="scientific">Flavobacterium cupreum</name>
    <dbReference type="NCBI Taxonomy" id="2133766"/>
    <lineage>
        <taxon>Bacteria</taxon>
        <taxon>Pseudomonadati</taxon>
        <taxon>Bacteroidota</taxon>
        <taxon>Flavobacteriia</taxon>
        <taxon>Flavobacteriales</taxon>
        <taxon>Flavobacteriaceae</taxon>
        <taxon>Flavobacterium</taxon>
    </lineage>
</organism>
<dbReference type="EMBL" id="QWDM01000002">
    <property type="protein sequence ID" value="RUT71847.1"/>
    <property type="molecule type" value="Genomic_DNA"/>
</dbReference>
<reference evidence="2" key="1">
    <citation type="journal article" date="2019" name="Syst. Appl. Microbiol.">
        <title>Flavobacterium circumlabens sp. nov. and Flavobacterium cupreum sp. nov., two psychrotrophic species isolated from Antarctic environmental samples.</title>
        <authorList>
            <person name="Kralova S."/>
            <person name="Busse H.-J."/>
            <person name="Svec P."/>
            <person name="Maslanova I."/>
            <person name="Stankova E."/>
            <person name="Bartak M."/>
            <person name="Sedlacek I."/>
        </authorList>
    </citation>
    <scope>NUCLEOTIDE SEQUENCE [LARGE SCALE GENOMIC DNA]</scope>
    <source>
        <strain evidence="2">CCM 8825</strain>
    </source>
</reference>
<accession>A0A434ABW7</accession>
<proteinExistence type="predicted"/>
<comment type="caution">
    <text evidence="1">The sequence shown here is derived from an EMBL/GenBank/DDBJ whole genome shotgun (WGS) entry which is preliminary data.</text>
</comment>
<protein>
    <submittedName>
        <fullName evidence="1">Uncharacterized protein</fullName>
    </submittedName>
</protein>
<evidence type="ECO:0000313" key="2">
    <source>
        <dbReference type="Proteomes" id="UP000288102"/>
    </source>
</evidence>
<name>A0A434ABW7_9FLAO</name>
<evidence type="ECO:0000313" key="1">
    <source>
        <dbReference type="EMBL" id="RUT71847.1"/>
    </source>
</evidence>